<dbReference type="GO" id="GO:0046656">
    <property type="term" value="P:folic acid biosynthetic process"/>
    <property type="evidence" value="ECO:0007669"/>
    <property type="project" value="UniProtKB-KW"/>
</dbReference>
<dbReference type="NCBIfam" id="TIGR01496">
    <property type="entry name" value="DHPS"/>
    <property type="match status" value="1"/>
</dbReference>
<reference evidence="11" key="2">
    <citation type="journal article" date="2012" name="PLoS ONE">
        <title>A Deeply Branching Thermophilic Bacterium with an Ancient Acetyl-CoA Pathway Dominates a Subsurface Ecosystem.</title>
        <authorList>
            <person name="Takami H."/>
            <person name="Noguchi H."/>
            <person name="Takaki Y."/>
            <person name="Uchiyama I."/>
            <person name="Toyoda A."/>
            <person name="Nishi S."/>
            <person name="Chee G.-J."/>
            <person name="Arai W."/>
            <person name="Nunoura T."/>
            <person name="Itoh T."/>
            <person name="Hattori M."/>
            <person name="Takai K."/>
        </authorList>
    </citation>
    <scope>NUCLEOTIDE SEQUENCE</scope>
</reference>
<evidence type="ECO:0000256" key="1">
    <source>
        <dbReference type="ARBA" id="ARBA00000012"/>
    </source>
</evidence>
<evidence type="ECO:0000259" key="10">
    <source>
        <dbReference type="PROSITE" id="PS50972"/>
    </source>
</evidence>
<dbReference type="PANTHER" id="PTHR20941:SF1">
    <property type="entry name" value="FOLIC ACID SYNTHESIS PROTEIN FOL1"/>
    <property type="match status" value="1"/>
</dbReference>
<accession>H5SCR5</accession>
<protein>
    <recommendedName>
        <fullName evidence="4 9">Dihydropteroate synthase</fullName>
        <shortName evidence="9">DHPS</shortName>
        <ecNumber evidence="4 9">2.5.1.15</ecNumber>
    </recommendedName>
    <alternativeName>
        <fullName evidence="9">Dihydropteroate pyrophosphorylase</fullName>
    </alternativeName>
</protein>
<dbReference type="AlphaFoldDB" id="H5SCR5"/>
<proteinExistence type="inferred from homology"/>
<dbReference type="CDD" id="cd00739">
    <property type="entry name" value="DHPS"/>
    <property type="match status" value="1"/>
</dbReference>
<dbReference type="PROSITE" id="PS00792">
    <property type="entry name" value="DHPS_1"/>
    <property type="match status" value="1"/>
</dbReference>
<dbReference type="EMBL" id="AP011672">
    <property type="protein sequence ID" value="BAL53951.1"/>
    <property type="molecule type" value="Genomic_DNA"/>
</dbReference>
<dbReference type="PROSITE" id="PS00793">
    <property type="entry name" value="DHPS_2"/>
    <property type="match status" value="1"/>
</dbReference>
<dbReference type="Gene3D" id="3.20.20.20">
    <property type="entry name" value="Dihydropteroate synthase-like"/>
    <property type="match status" value="1"/>
</dbReference>
<evidence type="ECO:0000256" key="5">
    <source>
        <dbReference type="ARBA" id="ARBA00022679"/>
    </source>
</evidence>
<dbReference type="Pfam" id="PF00809">
    <property type="entry name" value="Pterin_bind"/>
    <property type="match status" value="1"/>
</dbReference>
<evidence type="ECO:0000256" key="4">
    <source>
        <dbReference type="ARBA" id="ARBA00012458"/>
    </source>
</evidence>
<keyword evidence="7 9" id="KW-0460">Magnesium</keyword>
<dbReference type="GO" id="GO:0005829">
    <property type="term" value="C:cytosol"/>
    <property type="evidence" value="ECO:0007669"/>
    <property type="project" value="TreeGrafter"/>
</dbReference>
<dbReference type="InterPro" id="IPR045031">
    <property type="entry name" value="DHP_synth-like"/>
</dbReference>
<organism evidence="11">
    <name type="scientific">uncultured Planctomycetota bacterium</name>
    <dbReference type="NCBI Taxonomy" id="120965"/>
    <lineage>
        <taxon>Bacteria</taxon>
        <taxon>Pseudomonadati</taxon>
        <taxon>Planctomycetota</taxon>
        <taxon>environmental samples</taxon>
    </lineage>
</organism>
<gene>
    <name evidence="11" type="ORF">HGMM_F11F07C23</name>
</gene>
<comment type="cofactor">
    <cofactor evidence="2 9">
        <name>Mg(2+)</name>
        <dbReference type="ChEBI" id="CHEBI:18420"/>
    </cofactor>
</comment>
<dbReference type="GO" id="GO:0004156">
    <property type="term" value="F:dihydropteroate synthase activity"/>
    <property type="evidence" value="ECO:0007669"/>
    <property type="project" value="UniProtKB-EC"/>
</dbReference>
<dbReference type="PANTHER" id="PTHR20941">
    <property type="entry name" value="FOLATE SYNTHESIS PROTEINS"/>
    <property type="match status" value="1"/>
</dbReference>
<keyword evidence="8 9" id="KW-0289">Folate biosynthesis</keyword>
<evidence type="ECO:0000256" key="2">
    <source>
        <dbReference type="ARBA" id="ARBA00001946"/>
    </source>
</evidence>
<dbReference type="InterPro" id="IPR006390">
    <property type="entry name" value="DHP_synth_dom"/>
</dbReference>
<dbReference type="EC" id="2.5.1.15" evidence="4 9"/>
<dbReference type="PROSITE" id="PS50972">
    <property type="entry name" value="PTERIN_BINDING"/>
    <property type="match status" value="1"/>
</dbReference>
<evidence type="ECO:0000313" key="11">
    <source>
        <dbReference type="EMBL" id="BAL53951.1"/>
    </source>
</evidence>
<evidence type="ECO:0000256" key="8">
    <source>
        <dbReference type="ARBA" id="ARBA00022909"/>
    </source>
</evidence>
<dbReference type="InterPro" id="IPR000489">
    <property type="entry name" value="Pterin-binding_dom"/>
</dbReference>
<dbReference type="SUPFAM" id="SSF51717">
    <property type="entry name" value="Dihydropteroate synthetase-like"/>
    <property type="match status" value="1"/>
</dbReference>
<reference evidence="11" key="1">
    <citation type="journal article" date="2005" name="Environ. Microbiol.">
        <title>Genetic and functional properties of uncultivated thermophilic crenarchaeotes from a subsurface gold mine as revealed by analysis of genome fragments.</title>
        <authorList>
            <person name="Nunoura T."/>
            <person name="Hirayama H."/>
            <person name="Takami H."/>
            <person name="Oida H."/>
            <person name="Nishi S."/>
            <person name="Shimamura S."/>
            <person name="Suzuki Y."/>
            <person name="Inagaki F."/>
            <person name="Takai K."/>
            <person name="Nealson K.H."/>
            <person name="Horikoshi K."/>
        </authorList>
    </citation>
    <scope>NUCLEOTIDE SEQUENCE</scope>
</reference>
<evidence type="ECO:0000256" key="6">
    <source>
        <dbReference type="ARBA" id="ARBA00022723"/>
    </source>
</evidence>
<name>H5SCR5_9BACT</name>
<dbReference type="InterPro" id="IPR011005">
    <property type="entry name" value="Dihydropteroate_synth-like_sf"/>
</dbReference>
<comment type="function">
    <text evidence="9">Catalyzes the condensation of para-aminobenzoate (pABA) with 6-hydroxymethyl-7,8-dihydropterin diphosphate (DHPt-PP) to form 7,8-dihydropteroate (H2Pte), the immediate precursor of folate derivatives.</text>
</comment>
<comment type="similarity">
    <text evidence="9">Belongs to the DHPS family.</text>
</comment>
<evidence type="ECO:0000256" key="7">
    <source>
        <dbReference type="ARBA" id="ARBA00022842"/>
    </source>
</evidence>
<keyword evidence="5 9" id="KW-0808">Transferase</keyword>
<dbReference type="GO" id="GO:0046654">
    <property type="term" value="P:tetrahydrofolate biosynthetic process"/>
    <property type="evidence" value="ECO:0007669"/>
    <property type="project" value="UniProtKB-UniPathway"/>
</dbReference>
<comment type="catalytic activity">
    <reaction evidence="1">
        <text>(7,8-dihydropterin-6-yl)methyl diphosphate + 4-aminobenzoate = 7,8-dihydropteroate + diphosphate</text>
        <dbReference type="Rhea" id="RHEA:19949"/>
        <dbReference type="ChEBI" id="CHEBI:17836"/>
        <dbReference type="ChEBI" id="CHEBI:17839"/>
        <dbReference type="ChEBI" id="CHEBI:33019"/>
        <dbReference type="ChEBI" id="CHEBI:72950"/>
        <dbReference type="EC" id="2.5.1.15"/>
    </reaction>
</comment>
<evidence type="ECO:0000256" key="3">
    <source>
        <dbReference type="ARBA" id="ARBA00004763"/>
    </source>
</evidence>
<sequence length="292" mass="31951">MATTQGLVWRVRGREWRITERPLLMGVVNVTPDSFSDGGQFLEADKAVAHALRLVEQGADILDIGGESTRPGAAPVALDDERRRVLPVLERLCGQVPIPISIDTYKAALAREALQMGVAIVNDVMGLRDPEMVEVVRQYQAGAIVMHMQGTPLTMQENPQYQDVVAEVKTFLQERLSSLQAAGIGREQLAIDPGIGFGKRLEHNLRLLAEGRELVALGRPICLGVSRKGFINRVAGEPGWSERGVGGTIGTLLFAWTQRACHIARVHDVGEVRRAFALFTRLEQLHAASHAC</sequence>
<dbReference type="GO" id="GO:0046872">
    <property type="term" value="F:metal ion binding"/>
    <property type="evidence" value="ECO:0007669"/>
    <property type="project" value="UniProtKB-KW"/>
</dbReference>
<dbReference type="UniPathway" id="UPA00077">
    <property type="reaction ID" value="UER00156"/>
</dbReference>
<evidence type="ECO:0000256" key="9">
    <source>
        <dbReference type="RuleBase" id="RU361205"/>
    </source>
</evidence>
<comment type="pathway">
    <text evidence="3 9">Cofactor biosynthesis; tetrahydrofolate biosynthesis; 7,8-dihydrofolate from 2-amino-4-hydroxy-6-hydroxymethyl-7,8-dihydropteridine diphosphate and 4-aminobenzoate: step 1/2.</text>
</comment>
<keyword evidence="6 9" id="KW-0479">Metal-binding</keyword>
<feature type="domain" description="Pterin-binding" evidence="10">
    <location>
        <begin position="22"/>
        <end position="277"/>
    </location>
</feature>